<organism evidence="1 2">
    <name type="scientific">Agromyces protaetiae</name>
    <dbReference type="NCBI Taxonomy" id="2509455"/>
    <lineage>
        <taxon>Bacteria</taxon>
        <taxon>Bacillati</taxon>
        <taxon>Actinomycetota</taxon>
        <taxon>Actinomycetes</taxon>
        <taxon>Micrococcales</taxon>
        <taxon>Microbacteriaceae</taxon>
        <taxon>Agromyces</taxon>
    </lineage>
</organism>
<gene>
    <name evidence="1" type="ORF">ET445_09035</name>
</gene>
<dbReference type="AlphaFoldDB" id="A0A4P6FB43"/>
<sequence>MTNQRDASDARFSGLTSTGMVRGRRLVVRYVPGDAVRLGVDRLLAQGFARHESDLAALLAAEASEWTAQAVQIGDAKKSWKRGIFADLVEDLVIFDLIPATQRTIAPTLVIVAARALPEARTELLVVPHTSWRGDPGSTDGAASRVEAAIEGVIAVAHAAGALVSADGPSLGLGGGEHGASSKTAKRLLGWR</sequence>
<proteinExistence type="predicted"/>
<dbReference type="OrthoDB" id="5078399at2"/>
<accession>A0A4P6FB43</accession>
<dbReference type="Proteomes" id="UP000291259">
    <property type="component" value="Chromosome"/>
</dbReference>
<dbReference type="KEGG" id="agf:ET445_09035"/>
<evidence type="ECO:0000313" key="2">
    <source>
        <dbReference type="Proteomes" id="UP000291259"/>
    </source>
</evidence>
<protein>
    <submittedName>
        <fullName evidence="1">Uncharacterized protein</fullName>
    </submittedName>
</protein>
<dbReference type="RefSeq" id="WP_129190732.1">
    <property type="nucleotide sequence ID" value="NZ_CP035491.1"/>
</dbReference>
<keyword evidence="2" id="KW-1185">Reference proteome</keyword>
<evidence type="ECO:0000313" key="1">
    <source>
        <dbReference type="EMBL" id="QAY73460.1"/>
    </source>
</evidence>
<reference evidence="1 2" key="1">
    <citation type="submission" date="2019-01" db="EMBL/GenBank/DDBJ databases">
        <title>Genome sequencing of strain FW100M-8.</title>
        <authorList>
            <person name="Heo J."/>
            <person name="Kim S.-J."/>
            <person name="Kim J.-S."/>
            <person name="Hong S.-B."/>
            <person name="Kwon S.-W."/>
        </authorList>
    </citation>
    <scope>NUCLEOTIDE SEQUENCE [LARGE SCALE GENOMIC DNA]</scope>
    <source>
        <strain evidence="1 2">FW100M-8</strain>
    </source>
</reference>
<dbReference type="EMBL" id="CP035491">
    <property type="protein sequence ID" value="QAY73460.1"/>
    <property type="molecule type" value="Genomic_DNA"/>
</dbReference>
<name>A0A4P6FB43_9MICO</name>